<evidence type="ECO:0000256" key="6">
    <source>
        <dbReference type="ARBA" id="ARBA00023296"/>
    </source>
</evidence>
<keyword evidence="6" id="KW-1160">Virus entry into host cell</keyword>
<keyword evidence="4" id="KW-0946">Virion</keyword>
<comment type="subcellular location">
    <subcellularLocation>
        <location evidence="1">Virion</location>
    </subcellularLocation>
</comment>
<reference evidence="8" key="1">
    <citation type="submission" date="2020-09" db="EMBL/GenBank/DDBJ databases">
        <title>Leviviricetes taxonomy.</title>
        <authorList>
            <person name="Stockdale S.R."/>
            <person name="Callanan J."/>
            <person name="Adriaenssens E.M."/>
            <person name="Kuhn J.H."/>
            <person name="Rumnieks J."/>
            <person name="Shkoporov A."/>
            <person name="Draper L.A."/>
            <person name="Ross P."/>
            <person name="Hill C."/>
        </authorList>
    </citation>
    <scope>NUCLEOTIDE SEQUENCE</scope>
</reference>
<organism evidence="8 9">
    <name type="scientific">ssRNA phage SRR7976310_2</name>
    <dbReference type="NCBI Taxonomy" id="2786680"/>
    <lineage>
        <taxon>Viruses</taxon>
        <taxon>Riboviria</taxon>
        <taxon>Orthornavirae</taxon>
        <taxon>Lenarviricota</taxon>
        <taxon>Leviviricetes</taxon>
        <taxon>Norzivirales</taxon>
        <taxon>Atkinsviridae</taxon>
        <taxon>Alkesdovirus</taxon>
        <taxon>Alkesdovirus pelovicinum</taxon>
        <taxon>Rainacovirus pelovicinum</taxon>
    </lineage>
</organism>
<keyword evidence="5" id="KW-1175">Viral attachment to host cell pilus</keyword>
<keyword evidence="9" id="KW-1185">Reference proteome</keyword>
<keyword evidence="3" id="KW-1161">Viral attachment to host cell</keyword>
<dbReference type="GeneID" id="80397181"/>
<evidence type="ECO:0000256" key="5">
    <source>
        <dbReference type="ARBA" id="ARBA00023104"/>
    </source>
</evidence>
<dbReference type="RefSeq" id="YP_010768943.1">
    <property type="nucleotide sequence ID" value="NC_073834.1"/>
</dbReference>
<dbReference type="EMBL" id="BK014185">
    <property type="protein sequence ID" value="DAD52717.1"/>
    <property type="molecule type" value="Genomic_RNA"/>
</dbReference>
<dbReference type="InterPro" id="IPR005563">
    <property type="entry name" value="A_protein"/>
</dbReference>
<gene>
    <name evidence="8" type="primary">SRR7976310_2_1</name>
</gene>
<evidence type="ECO:0000256" key="2">
    <source>
        <dbReference type="ARBA" id="ARBA00022581"/>
    </source>
</evidence>
<dbReference type="Pfam" id="PF03863">
    <property type="entry name" value="Phage_mat-A"/>
    <property type="match status" value="1"/>
</dbReference>
<evidence type="ECO:0000256" key="4">
    <source>
        <dbReference type="ARBA" id="ARBA00022844"/>
    </source>
</evidence>
<dbReference type="GO" id="GO:0044423">
    <property type="term" value="C:virion component"/>
    <property type="evidence" value="ECO:0007669"/>
    <property type="project" value="UniProtKB-KW"/>
</dbReference>
<evidence type="ECO:0000256" key="3">
    <source>
        <dbReference type="ARBA" id="ARBA00022804"/>
    </source>
</evidence>
<dbReference type="GO" id="GO:0039666">
    <property type="term" value="P:virion attachment to host cell pilus"/>
    <property type="evidence" value="ECO:0007669"/>
    <property type="project" value="UniProtKB-KW"/>
</dbReference>
<evidence type="ECO:0000256" key="1">
    <source>
        <dbReference type="ARBA" id="ARBA00004328"/>
    </source>
</evidence>
<sequence length="419" mass="45925">MTQTYPVTRNNTVRLSPSYTLSVQNGSKTPQGQCNLPVVSVLTTKMTLANSVTLGKSPSNYKNLIRRGSNAGSPLSGRLYSVRGGTGYWNWYGTNSTGTYNACFTGAGSGFVGRSYGGFPAIDISLNSYADSVARAQLLGRYLDVKKKFRGGNFIAECRETIRAMKHPVDSLYKGFHKFIRGVNSIKGLNSQRAYAARLGDAWLGWSFGWKPLFDDVRSAAEALANLQTSGRFDGKVINGFGSLESGACYNPVTGFSWLMHNRTDKSRSEVAYRALIKTRPSSFSSFADNFGVSATDIIPAVWEAVPWSFLVDYFVNVNEILEAAQWCHGDVGWVMKRILNTRSTTYSYTIRDALPAGLVVNNGLAPTVYSAIYKGRSPSGIPYPTWRFKLPSLGQGFNIAALWASIKSSKPRFVITHG</sequence>
<proteinExistence type="inferred from homology"/>
<dbReference type="Proteomes" id="UP000676932">
    <property type="component" value="Segment"/>
</dbReference>
<accession>A0A8S5L5K4</accession>
<keyword evidence="2" id="KW-0945">Host-virus interaction</keyword>
<comment type="similarity">
    <text evidence="7">Belongs to the Leviviricetes maturation protein family.</text>
</comment>
<protein>
    <submittedName>
        <fullName evidence="8">Maturation protein</fullName>
    </submittedName>
</protein>
<evidence type="ECO:0000313" key="8">
    <source>
        <dbReference type="EMBL" id="DAD52717.1"/>
    </source>
</evidence>
<evidence type="ECO:0000256" key="7">
    <source>
        <dbReference type="ARBA" id="ARBA00035110"/>
    </source>
</evidence>
<evidence type="ECO:0000313" key="9">
    <source>
        <dbReference type="Proteomes" id="UP000676932"/>
    </source>
</evidence>
<name>A0A8S5L5K4_9VIRU</name>
<dbReference type="KEGG" id="vg:80397181"/>